<keyword evidence="9" id="KW-0460">Magnesium</keyword>
<dbReference type="Gene3D" id="1.10.1520.10">
    <property type="entry name" value="Ribonuclease III domain"/>
    <property type="match status" value="2"/>
</dbReference>
<keyword evidence="11" id="KW-0943">RNA-mediated gene silencing</keyword>
<name>A0A168LLT7_MUCCL</name>
<dbReference type="InterPro" id="IPR038248">
    <property type="entry name" value="Dicer_dimer_sf"/>
</dbReference>
<dbReference type="GO" id="GO:0003677">
    <property type="term" value="F:DNA binding"/>
    <property type="evidence" value="ECO:0007669"/>
    <property type="project" value="InterPro"/>
</dbReference>
<evidence type="ECO:0000256" key="10">
    <source>
        <dbReference type="ARBA" id="ARBA00022884"/>
    </source>
</evidence>
<evidence type="ECO:0000256" key="1">
    <source>
        <dbReference type="ARBA" id="ARBA00001936"/>
    </source>
</evidence>
<dbReference type="SUPFAM" id="SSF69065">
    <property type="entry name" value="RNase III domain-like"/>
    <property type="match status" value="2"/>
</dbReference>
<organism evidence="20 21">
    <name type="scientific">Mucor lusitanicus CBS 277.49</name>
    <dbReference type="NCBI Taxonomy" id="747725"/>
    <lineage>
        <taxon>Eukaryota</taxon>
        <taxon>Fungi</taxon>
        <taxon>Fungi incertae sedis</taxon>
        <taxon>Mucoromycota</taxon>
        <taxon>Mucoromycotina</taxon>
        <taxon>Mucoromycetes</taxon>
        <taxon>Mucorales</taxon>
        <taxon>Mucorineae</taxon>
        <taxon>Mucoraceae</taxon>
        <taxon>Mucor</taxon>
    </lineage>
</organism>
<dbReference type="FunFam" id="3.40.50.300:FF:000628">
    <property type="entry name" value="Endoribonuclease Dicer"/>
    <property type="match status" value="1"/>
</dbReference>
<dbReference type="GO" id="GO:0046872">
    <property type="term" value="F:metal ion binding"/>
    <property type="evidence" value="ECO:0007669"/>
    <property type="project" value="UniProtKB-KW"/>
</dbReference>
<dbReference type="EMBL" id="AMYB01000004">
    <property type="protein sequence ID" value="OAD03695.1"/>
    <property type="molecule type" value="Genomic_DNA"/>
</dbReference>
<protein>
    <submittedName>
        <fullName evidence="20">DsRNA-specific ribonuclease III dicer</fullName>
    </submittedName>
</protein>
<evidence type="ECO:0000256" key="8">
    <source>
        <dbReference type="ARBA" id="ARBA00022840"/>
    </source>
</evidence>
<dbReference type="PROSITE" id="PS00517">
    <property type="entry name" value="RNASE_3_1"/>
    <property type="match status" value="2"/>
</dbReference>
<evidence type="ECO:0000259" key="16">
    <source>
        <dbReference type="PROSITE" id="PS50142"/>
    </source>
</evidence>
<dbReference type="GO" id="GO:0003723">
    <property type="term" value="F:RNA binding"/>
    <property type="evidence" value="ECO:0007669"/>
    <property type="project" value="UniProtKB-UniRule"/>
</dbReference>
<dbReference type="SUPFAM" id="SSF52540">
    <property type="entry name" value="P-loop containing nucleoside triphosphate hydrolases"/>
    <property type="match status" value="1"/>
</dbReference>
<evidence type="ECO:0000313" key="21">
    <source>
        <dbReference type="Proteomes" id="UP000077051"/>
    </source>
</evidence>
<dbReference type="PROSITE" id="PS50142">
    <property type="entry name" value="RNASE_3_2"/>
    <property type="match status" value="2"/>
</dbReference>
<dbReference type="PROSITE" id="PS51194">
    <property type="entry name" value="HELICASE_CTER"/>
    <property type="match status" value="1"/>
</dbReference>
<evidence type="ECO:0000256" key="9">
    <source>
        <dbReference type="ARBA" id="ARBA00022842"/>
    </source>
</evidence>
<evidence type="ECO:0000256" key="14">
    <source>
        <dbReference type="PROSITE-ProRule" id="PRU00657"/>
    </source>
</evidence>
<keyword evidence="8" id="KW-0067">ATP-binding</keyword>
<dbReference type="PANTHER" id="PTHR14950:SF37">
    <property type="entry name" value="ENDORIBONUCLEASE DICER"/>
    <property type="match status" value="1"/>
</dbReference>
<keyword evidence="4" id="KW-0677">Repeat</keyword>
<dbReference type="Pfam" id="PF04851">
    <property type="entry name" value="ResIII"/>
    <property type="match status" value="1"/>
</dbReference>
<keyword evidence="12" id="KW-0464">Manganese</keyword>
<evidence type="ECO:0000256" key="12">
    <source>
        <dbReference type="ARBA" id="ARBA00023211"/>
    </source>
</evidence>
<evidence type="ECO:0000259" key="18">
    <source>
        <dbReference type="PROSITE" id="PS51194"/>
    </source>
</evidence>
<proteinExistence type="inferred from homology"/>
<dbReference type="InterPro" id="IPR014720">
    <property type="entry name" value="dsRBD_dom"/>
</dbReference>
<feature type="domain" description="Dicer dsRNA-binding fold" evidence="19">
    <location>
        <begin position="607"/>
        <end position="722"/>
    </location>
</feature>
<dbReference type="GO" id="GO:0004525">
    <property type="term" value="F:ribonuclease III activity"/>
    <property type="evidence" value="ECO:0007669"/>
    <property type="project" value="InterPro"/>
</dbReference>
<evidence type="ECO:0000259" key="17">
    <source>
        <dbReference type="PROSITE" id="PS51192"/>
    </source>
</evidence>
<dbReference type="PROSITE" id="PS51192">
    <property type="entry name" value="HELICASE_ATP_BIND_1"/>
    <property type="match status" value="1"/>
</dbReference>
<accession>A0A168LLT7</accession>
<keyword evidence="5" id="KW-0547">Nucleotide-binding</keyword>
<dbReference type="PANTHER" id="PTHR14950">
    <property type="entry name" value="DICER-RELATED"/>
    <property type="match status" value="1"/>
</dbReference>
<evidence type="ECO:0000256" key="11">
    <source>
        <dbReference type="ARBA" id="ARBA00023158"/>
    </source>
</evidence>
<comment type="similarity">
    <text evidence="13 14">Belongs to the helicase family. Dicer subfamily.</text>
</comment>
<evidence type="ECO:0000256" key="7">
    <source>
        <dbReference type="ARBA" id="ARBA00022806"/>
    </source>
</evidence>
<dbReference type="GO" id="GO:0031047">
    <property type="term" value="P:regulatory ncRNA-mediated gene silencing"/>
    <property type="evidence" value="ECO:0007669"/>
    <property type="project" value="UniProtKB-KW"/>
</dbReference>
<evidence type="ECO:0000256" key="6">
    <source>
        <dbReference type="ARBA" id="ARBA00022801"/>
    </source>
</evidence>
<dbReference type="InterPro" id="IPR036389">
    <property type="entry name" value="RNase_III_sf"/>
</dbReference>
<dbReference type="GO" id="GO:0004386">
    <property type="term" value="F:helicase activity"/>
    <property type="evidence" value="ECO:0007669"/>
    <property type="project" value="UniProtKB-KW"/>
</dbReference>
<dbReference type="InterPro" id="IPR027417">
    <property type="entry name" value="P-loop_NTPase"/>
</dbReference>
<evidence type="ECO:0000259" key="15">
    <source>
        <dbReference type="PROSITE" id="PS50137"/>
    </source>
</evidence>
<dbReference type="CDD" id="cd18034">
    <property type="entry name" value="DEXHc_dicer"/>
    <property type="match status" value="1"/>
</dbReference>
<evidence type="ECO:0000256" key="3">
    <source>
        <dbReference type="ARBA" id="ARBA00022723"/>
    </source>
</evidence>
<feature type="domain" description="Helicase C-terminal" evidence="18">
    <location>
        <begin position="397"/>
        <end position="561"/>
    </location>
</feature>
<dbReference type="Pfam" id="PF00271">
    <property type="entry name" value="Helicase_C"/>
    <property type="match status" value="1"/>
</dbReference>
<dbReference type="OrthoDB" id="416741at2759"/>
<feature type="domain" description="DRBM" evidence="15">
    <location>
        <begin position="1485"/>
        <end position="1517"/>
    </location>
</feature>
<dbReference type="VEuPathDB" id="FungiDB:MUCCIDRAFT_104148"/>
<dbReference type="InterPro" id="IPR014001">
    <property type="entry name" value="Helicase_ATP-bd"/>
</dbReference>
<dbReference type="PROSITE" id="PS51327">
    <property type="entry name" value="DICER_DSRBF"/>
    <property type="match status" value="1"/>
</dbReference>
<dbReference type="InterPro" id="IPR000999">
    <property type="entry name" value="RNase_III_dom"/>
</dbReference>
<feature type="domain" description="Helicase ATP-binding" evidence="17">
    <location>
        <begin position="46"/>
        <end position="235"/>
    </location>
</feature>
<dbReference type="Gene3D" id="2.170.260.10">
    <property type="entry name" value="paz domain"/>
    <property type="match status" value="1"/>
</dbReference>
<evidence type="ECO:0000256" key="13">
    <source>
        <dbReference type="ARBA" id="ARBA00035116"/>
    </source>
</evidence>
<comment type="cofactor">
    <cofactor evidence="2">
        <name>Mg(2+)</name>
        <dbReference type="ChEBI" id="CHEBI:18420"/>
    </cofactor>
</comment>
<evidence type="ECO:0000256" key="4">
    <source>
        <dbReference type="ARBA" id="ARBA00022737"/>
    </source>
</evidence>
<evidence type="ECO:0000259" key="19">
    <source>
        <dbReference type="PROSITE" id="PS51327"/>
    </source>
</evidence>
<dbReference type="InterPro" id="IPR006935">
    <property type="entry name" value="Helicase/UvrB_N"/>
</dbReference>
<gene>
    <name evidence="20" type="primary">Dcl-1</name>
    <name evidence="20" type="ORF">MUCCIDRAFT_104148</name>
</gene>
<dbReference type="SMART" id="SM00487">
    <property type="entry name" value="DEXDc"/>
    <property type="match status" value="1"/>
</dbReference>
<dbReference type="GO" id="GO:0006396">
    <property type="term" value="P:RNA processing"/>
    <property type="evidence" value="ECO:0007669"/>
    <property type="project" value="InterPro"/>
</dbReference>
<dbReference type="GO" id="GO:0005524">
    <property type="term" value="F:ATP binding"/>
    <property type="evidence" value="ECO:0007669"/>
    <property type="project" value="UniProtKB-KW"/>
</dbReference>
<dbReference type="Gene3D" id="3.30.160.380">
    <property type="entry name" value="Dicer dimerisation domain"/>
    <property type="match status" value="1"/>
</dbReference>
<evidence type="ECO:0000256" key="2">
    <source>
        <dbReference type="ARBA" id="ARBA00001946"/>
    </source>
</evidence>
<dbReference type="Gene3D" id="3.40.50.300">
    <property type="entry name" value="P-loop containing nucleotide triphosphate hydrolases"/>
    <property type="match status" value="2"/>
</dbReference>
<reference evidence="20 21" key="1">
    <citation type="submission" date="2015-06" db="EMBL/GenBank/DDBJ databases">
        <title>Expansion of signal transduction pathways in fungi by whole-genome duplication.</title>
        <authorList>
            <consortium name="DOE Joint Genome Institute"/>
            <person name="Corrochano L.M."/>
            <person name="Kuo A."/>
            <person name="Marcet-Houben M."/>
            <person name="Polaino S."/>
            <person name="Salamov A."/>
            <person name="Villalobos J.M."/>
            <person name="Alvarez M.I."/>
            <person name="Avalos J."/>
            <person name="Benito E.P."/>
            <person name="Benoit I."/>
            <person name="Burger G."/>
            <person name="Camino L.P."/>
            <person name="Canovas D."/>
            <person name="Cerda-Olmedo E."/>
            <person name="Cheng J.-F."/>
            <person name="Dominguez A."/>
            <person name="Elias M."/>
            <person name="Eslava A.P."/>
            <person name="Glaser F."/>
            <person name="Grimwood J."/>
            <person name="Gutierrez G."/>
            <person name="Heitman J."/>
            <person name="Henrissat B."/>
            <person name="Iturriaga E.A."/>
            <person name="Lang B.F."/>
            <person name="Lavin J.L."/>
            <person name="Lee S."/>
            <person name="Li W."/>
            <person name="Lindquist E."/>
            <person name="Lopez-Garcia S."/>
            <person name="Luque E.M."/>
            <person name="Marcos A.T."/>
            <person name="Martin J."/>
            <person name="Mccluskey K."/>
            <person name="Medina H.R."/>
            <person name="Miralles-Duran A."/>
            <person name="Miyazaki A."/>
            <person name="Munoz-Torres E."/>
            <person name="Oguiza J.A."/>
            <person name="Ohm R."/>
            <person name="Olmedo M."/>
            <person name="Orejas M."/>
            <person name="Ortiz-Castellanos L."/>
            <person name="Pisabarro A.G."/>
            <person name="Rodriguez-Romero J."/>
            <person name="Ruiz-Herrera J."/>
            <person name="Ruiz-Vazquez R."/>
            <person name="Sanz C."/>
            <person name="Schackwitz W."/>
            <person name="Schmutz J."/>
            <person name="Shahriari M."/>
            <person name="Shelest E."/>
            <person name="Silva-Franco F."/>
            <person name="Soanes D."/>
            <person name="Syed K."/>
            <person name="Tagua V.G."/>
            <person name="Talbot N.J."/>
            <person name="Thon M."/>
            <person name="De Vries R.P."/>
            <person name="Wiebenga A."/>
            <person name="Yadav J.S."/>
            <person name="Braun E.L."/>
            <person name="Baker S."/>
            <person name="Garre V."/>
            <person name="Horwitz B."/>
            <person name="Torres-Martinez S."/>
            <person name="Idnurm A."/>
            <person name="Herrera-Estrella A."/>
            <person name="Gabaldon T."/>
            <person name="Grigoriev I.V."/>
        </authorList>
    </citation>
    <scope>NUCLEOTIDE SEQUENCE [LARGE SCALE GENOMIC DNA]</scope>
    <source>
        <strain evidence="20 21">CBS 277.49</strain>
    </source>
</reference>
<dbReference type="STRING" id="747725.A0A168LLT7"/>
<dbReference type="Gene3D" id="3.30.160.20">
    <property type="match status" value="1"/>
</dbReference>
<keyword evidence="10 14" id="KW-0694">RNA-binding</keyword>
<feature type="domain" description="RNase III" evidence="16">
    <location>
        <begin position="1251"/>
        <end position="1396"/>
    </location>
</feature>
<comment type="cofactor">
    <cofactor evidence="1">
        <name>Mn(2+)</name>
        <dbReference type="ChEBI" id="CHEBI:29035"/>
    </cofactor>
</comment>
<comment type="caution">
    <text evidence="20">The sequence shown here is derived from an EMBL/GenBank/DDBJ whole genome shotgun (WGS) entry which is preliminary data.</text>
</comment>
<keyword evidence="3" id="KW-0479">Metal-binding</keyword>
<sequence length="1529" mass="173672">MTIIYLDPEFSDLTPEQVEHINQEKKSSLETVAGATLEPREYQYEIFKKAVSENTIAVLDTGAGKTLIAVMLIKHMLALEREKLQANRDYRRKVTFFLVDRVHLVFQQASVIRANCDAQVKELCGDMNVDAWKADTWTEIWDNNDICVLTAQIFLDNLRSGFLTLDRVNIMVFDECHHASKGHPFNLIMIEFYHRIYDNPVNQALDKPKIFGMTASPIHTSSKKVLESISTLETSLQSIVYTAKSTQELASAVKKPFETELFYSMDVINDVPPSPVHAARDYIRRERYQRSILTTLITNKINQVTGFQQCLNAIIYISNNLGPWCSDRLWKSILYKANTKGLFTPTLYTPEQKLSNEDQQLLQEAYELCSITDNNTTEPDLTNERQFTPKARVLVDCLKDILANDANKQGFCGIIFVDRRHTAVAIKILIESISVFKEDIRCDVLIGHGVKSGGDLQMKYTKQNEVIAKFRAGELNLLIATNVAEEGLDIQACNYVIRFDLFKTVIAYIQSRGRARRKDSKYILMLNRQNLKDMSLLRNVVRAEEMMKDYCRMLPKDRNLAVMFDDASGSPGTEYHPEYIKQGLSDKYLQDAFCIESTGALLTRSNAIALIYHYCATLPSDNFCNFKPVYEYEDLTNYGLSLEEIEALDLPSINPTTVAGKKNIFGCTLTLPINARIQQFRAYDRAKDDAKARVSLQACVALYKAGDIDSHLVPKSKTQRRVLMDLAEEKDDNGKLIGSRGRENLYKKKQPLFWQGDDLVDGTDARLGPYWISLIGIDLSAQQQQLPPYRPMCLITKKPLPAIPSITLYNNNKPFQVHLTSQSEALSFNKQTQVDDLMEYTFSFLKCITNKTFTCAKNNIEYLVAPLIISDTAAQQTAKIDWVEITKSIADKYLPVNLHSNGILDTILVDTSDQKKRQYFVQSVQHDMTPLSPVPDAVSTSNGLAKKLREHGYATFKDYYEDQEFLSKKITDMAQPLIQVHRVPKNQSFRQVRGSSMMKKRDREPESVVHWLVPELCLQYPISASVYQTLQLVPDIMMHIDAVLLMHDAKKALGLSGRMKDPYMLEAFTASSAGLEKDYQRLEFLGDSVLKFITSTYVFVTLPISNEFELTESRMRMISNTALFKSAIQLRLYEYICSQNLPRRFYRPPNYLCKDDSAEMIKSLTYHKLSDKTLADVVESTLGASYLSCLGDKKQGDQALNEALHTTQRLLVPMQKMEQWSDFQTIYRDERDNKQLKMAAYDPLFDQRIDIKKVSRILGYEFQNEALIAEALTHASVTNSSVPCYQRLEFLGDAVLDFCVTNYLFEKYHTAPPGTLHDLRKSSVNNDILSVLCIQLGLHVHIRHFSTTFPSAVKQFQELVVASQDEKGEYWLNFNPPKVLSDVVESLIGAVFVDAGFNLDPVLGLFDRLLKPLLDDHISIEAMQQHPLGKLKCMVQEFGCKQCETRYILQLCLRALCNLKLTPPTPYASSVRNVYSATLGQCCVVFIHGQAFASGSGVNTKEARKEAAAKACQRIQDNPDEFIAKCTCL</sequence>
<keyword evidence="6" id="KW-0378">Hydrolase</keyword>
<dbReference type="PROSITE" id="PS50137">
    <property type="entry name" value="DS_RBD"/>
    <property type="match status" value="1"/>
</dbReference>
<dbReference type="SMART" id="SM00490">
    <property type="entry name" value="HELICc"/>
    <property type="match status" value="1"/>
</dbReference>
<dbReference type="CDD" id="cd00593">
    <property type="entry name" value="RIBOc"/>
    <property type="match status" value="2"/>
</dbReference>
<dbReference type="Proteomes" id="UP000077051">
    <property type="component" value="Unassembled WGS sequence"/>
</dbReference>
<feature type="domain" description="RNase III" evidence="16">
    <location>
        <begin position="1046"/>
        <end position="1190"/>
    </location>
</feature>
<dbReference type="InterPro" id="IPR001650">
    <property type="entry name" value="Helicase_C-like"/>
</dbReference>
<keyword evidence="21" id="KW-1185">Reference proteome</keyword>
<dbReference type="InterPro" id="IPR005034">
    <property type="entry name" value="Dicer_dimerisation"/>
</dbReference>
<dbReference type="SMART" id="SM00535">
    <property type="entry name" value="RIBOc"/>
    <property type="match status" value="2"/>
</dbReference>
<dbReference type="Pfam" id="PF03368">
    <property type="entry name" value="Dicer_dimer"/>
    <property type="match status" value="1"/>
</dbReference>
<dbReference type="FunFam" id="1.10.1520.10:FF:000004">
    <property type="entry name" value="Endoribonuclease dicer-like 1"/>
    <property type="match status" value="1"/>
</dbReference>
<keyword evidence="7" id="KW-0347">Helicase</keyword>
<evidence type="ECO:0000313" key="20">
    <source>
        <dbReference type="EMBL" id="OAD03695.1"/>
    </source>
</evidence>
<dbReference type="Pfam" id="PF00636">
    <property type="entry name" value="Ribonuclease_3"/>
    <property type="match status" value="2"/>
</dbReference>
<evidence type="ECO:0000256" key="5">
    <source>
        <dbReference type="ARBA" id="ARBA00022741"/>
    </source>
</evidence>